<evidence type="ECO:0000256" key="4">
    <source>
        <dbReference type="ARBA" id="ARBA00022692"/>
    </source>
</evidence>
<accession>A0AAU7KHW9</accession>
<comment type="subcellular location">
    <subcellularLocation>
        <location evidence="1 12">Cell membrane</location>
        <topology evidence="1 12">Multi-pass membrane protein</topology>
    </subcellularLocation>
</comment>
<gene>
    <name evidence="12" type="primary">fluC</name>
    <name evidence="12" type="synonym">crcB</name>
    <name evidence="13" type="ORF">NFG58_00790</name>
</gene>
<feature type="binding site" evidence="12">
    <location>
        <position position="76"/>
    </location>
    <ligand>
        <name>Na(+)</name>
        <dbReference type="ChEBI" id="CHEBI:29101"/>
        <note>structural</note>
    </ligand>
</feature>
<keyword evidence="4 12" id="KW-0812">Transmembrane</keyword>
<dbReference type="GO" id="GO:0062054">
    <property type="term" value="F:fluoride channel activity"/>
    <property type="evidence" value="ECO:0007669"/>
    <property type="project" value="UniProtKB-UniRule"/>
</dbReference>
<keyword evidence="6 12" id="KW-0915">Sodium</keyword>
<keyword evidence="9 12" id="KW-0407">Ion channel</keyword>
<feature type="transmembrane region" description="Helical" evidence="12">
    <location>
        <begin position="95"/>
        <end position="118"/>
    </location>
</feature>
<proteinExistence type="inferred from homology"/>
<name>A0AAU7KHW9_9GAMM</name>
<organism evidence="13">
    <name type="scientific">Halomonas sp. RT37</name>
    <dbReference type="NCBI Taxonomy" id="2950872"/>
    <lineage>
        <taxon>Bacteria</taxon>
        <taxon>Pseudomonadati</taxon>
        <taxon>Pseudomonadota</taxon>
        <taxon>Gammaproteobacteria</taxon>
        <taxon>Oceanospirillales</taxon>
        <taxon>Halomonadaceae</taxon>
        <taxon>Halomonas</taxon>
    </lineage>
</organism>
<dbReference type="Pfam" id="PF02537">
    <property type="entry name" value="CRCB"/>
    <property type="match status" value="1"/>
</dbReference>
<dbReference type="InterPro" id="IPR003691">
    <property type="entry name" value="FluC"/>
</dbReference>
<keyword evidence="8 12" id="KW-0472">Membrane</keyword>
<evidence type="ECO:0000256" key="6">
    <source>
        <dbReference type="ARBA" id="ARBA00023053"/>
    </source>
</evidence>
<dbReference type="GO" id="GO:0046872">
    <property type="term" value="F:metal ion binding"/>
    <property type="evidence" value="ECO:0007669"/>
    <property type="project" value="UniProtKB-KW"/>
</dbReference>
<dbReference type="PANTHER" id="PTHR28259">
    <property type="entry name" value="FLUORIDE EXPORT PROTEIN 1-RELATED"/>
    <property type="match status" value="1"/>
</dbReference>
<sequence>MEWWTLAAVALGGAAGGMGRLFVSRRAAAAWGVRFPWGTLIVNLLGALVIGLLASRLVAGSTAALMLLSGVMGGFTTVSSFSLQTLDLMREGRHAAAALNVSLTLLAGLAAVVAGLALGGGL</sequence>
<evidence type="ECO:0000256" key="9">
    <source>
        <dbReference type="ARBA" id="ARBA00023303"/>
    </source>
</evidence>
<comment type="function">
    <text evidence="12">Fluoride-specific ion channel. Important for reducing fluoride concentration in the cell, thus reducing its toxicity.</text>
</comment>
<keyword evidence="3" id="KW-0997">Cell inner membrane</keyword>
<dbReference type="RefSeq" id="WP_124805054.1">
    <property type="nucleotide sequence ID" value="NZ_CP098827.1"/>
</dbReference>
<dbReference type="EMBL" id="CP098827">
    <property type="protein sequence ID" value="XBO71291.1"/>
    <property type="molecule type" value="Genomic_DNA"/>
</dbReference>
<dbReference type="GO" id="GO:0005886">
    <property type="term" value="C:plasma membrane"/>
    <property type="evidence" value="ECO:0007669"/>
    <property type="project" value="UniProtKB-SubCell"/>
</dbReference>
<dbReference type="PANTHER" id="PTHR28259:SF1">
    <property type="entry name" value="FLUORIDE EXPORT PROTEIN 1-RELATED"/>
    <property type="match status" value="1"/>
</dbReference>
<comment type="activity regulation">
    <text evidence="12">Na(+) is not transported, but it plays an essential structural role and its presence is essential for fluoride channel function.</text>
</comment>
<dbReference type="HAMAP" id="MF_00454">
    <property type="entry name" value="FluC"/>
    <property type="match status" value="1"/>
</dbReference>
<dbReference type="AlphaFoldDB" id="A0AAU7KHW9"/>
<keyword evidence="2 12" id="KW-1003">Cell membrane</keyword>
<evidence type="ECO:0000256" key="2">
    <source>
        <dbReference type="ARBA" id="ARBA00022475"/>
    </source>
</evidence>
<comment type="catalytic activity">
    <reaction evidence="11">
        <text>fluoride(in) = fluoride(out)</text>
        <dbReference type="Rhea" id="RHEA:76159"/>
        <dbReference type="ChEBI" id="CHEBI:17051"/>
    </reaction>
    <physiologicalReaction direction="left-to-right" evidence="11">
        <dbReference type="Rhea" id="RHEA:76160"/>
    </physiologicalReaction>
</comment>
<keyword evidence="12" id="KW-0479">Metal-binding</keyword>
<evidence type="ECO:0000256" key="3">
    <source>
        <dbReference type="ARBA" id="ARBA00022519"/>
    </source>
</evidence>
<keyword evidence="5 12" id="KW-1133">Transmembrane helix</keyword>
<reference evidence="13" key="1">
    <citation type="submission" date="2022-06" db="EMBL/GenBank/DDBJ databases">
        <title>A novel DMS-producing enzyme.</title>
        <authorList>
            <person name="Zhang Y."/>
        </authorList>
    </citation>
    <scope>NUCLEOTIDE SEQUENCE</scope>
    <source>
        <strain evidence="13">RT37</strain>
    </source>
</reference>
<evidence type="ECO:0000256" key="11">
    <source>
        <dbReference type="ARBA" id="ARBA00035585"/>
    </source>
</evidence>
<feature type="transmembrane region" description="Helical" evidence="12">
    <location>
        <begin position="35"/>
        <end position="57"/>
    </location>
</feature>
<feature type="transmembrane region" description="Helical" evidence="12">
    <location>
        <begin position="63"/>
        <end position="83"/>
    </location>
</feature>
<keyword evidence="7 12" id="KW-0406">Ion transport</keyword>
<feature type="transmembrane region" description="Helical" evidence="12">
    <location>
        <begin position="6"/>
        <end position="23"/>
    </location>
</feature>
<protein>
    <recommendedName>
        <fullName evidence="12">Fluoride-specific ion channel FluC</fullName>
    </recommendedName>
</protein>
<evidence type="ECO:0000313" key="13">
    <source>
        <dbReference type="EMBL" id="XBO71291.1"/>
    </source>
</evidence>
<evidence type="ECO:0000256" key="8">
    <source>
        <dbReference type="ARBA" id="ARBA00023136"/>
    </source>
</evidence>
<evidence type="ECO:0000256" key="7">
    <source>
        <dbReference type="ARBA" id="ARBA00023065"/>
    </source>
</evidence>
<dbReference type="GO" id="GO:0140114">
    <property type="term" value="P:cellular detoxification of fluoride"/>
    <property type="evidence" value="ECO:0007669"/>
    <property type="project" value="UniProtKB-UniRule"/>
</dbReference>
<evidence type="ECO:0000256" key="10">
    <source>
        <dbReference type="ARBA" id="ARBA00035120"/>
    </source>
</evidence>
<evidence type="ECO:0000256" key="5">
    <source>
        <dbReference type="ARBA" id="ARBA00022989"/>
    </source>
</evidence>
<evidence type="ECO:0000256" key="1">
    <source>
        <dbReference type="ARBA" id="ARBA00004651"/>
    </source>
</evidence>
<comment type="similarity">
    <text evidence="10 12">Belongs to the fluoride channel Fluc/FEX (TC 1.A.43) family.</text>
</comment>
<feature type="binding site" evidence="12">
    <location>
        <position position="73"/>
    </location>
    <ligand>
        <name>Na(+)</name>
        <dbReference type="ChEBI" id="CHEBI:29101"/>
        <note>structural</note>
    </ligand>
</feature>
<keyword evidence="12" id="KW-0813">Transport</keyword>
<evidence type="ECO:0000256" key="12">
    <source>
        <dbReference type="HAMAP-Rule" id="MF_00454"/>
    </source>
</evidence>